<dbReference type="EMBL" id="BSFP01000037">
    <property type="protein sequence ID" value="GLL03736.1"/>
    <property type="molecule type" value="Genomic_DNA"/>
</dbReference>
<reference evidence="2" key="2">
    <citation type="submission" date="2023-01" db="EMBL/GenBank/DDBJ databases">
        <authorList>
            <person name="Sun Q."/>
            <person name="Evtushenko L."/>
        </authorList>
    </citation>
    <scope>NUCLEOTIDE SEQUENCE</scope>
    <source>
        <strain evidence="2">VKM Ac-1321</strain>
    </source>
</reference>
<keyword evidence="3" id="KW-1185">Reference proteome</keyword>
<proteinExistence type="predicted"/>
<evidence type="ECO:0000256" key="1">
    <source>
        <dbReference type="SAM" id="MobiDB-lite"/>
    </source>
</evidence>
<accession>A0A9W6KKK3</accession>
<reference evidence="2" key="1">
    <citation type="journal article" date="2014" name="Int. J. Syst. Evol. Microbiol.">
        <title>Complete genome sequence of Corynebacterium casei LMG S-19264T (=DSM 44701T), isolated from a smear-ripened cheese.</title>
        <authorList>
            <consortium name="US DOE Joint Genome Institute (JGI-PGF)"/>
            <person name="Walter F."/>
            <person name="Albersmeier A."/>
            <person name="Kalinowski J."/>
            <person name="Ruckert C."/>
        </authorList>
    </citation>
    <scope>NUCLEOTIDE SEQUENCE</scope>
    <source>
        <strain evidence="2">VKM Ac-1321</strain>
    </source>
</reference>
<sequence length="131" mass="13894">MARAVAIRRGPAQDWAGAAARCDGPLRLSGVDAPQASHRTDTLDCAQVRRRCTWEYQESADCHVWTVAGVFLWGDACFGFGGGCGVGPLRSSARNGVAAPVRRTDEACSPERRGRPVTVGPAGPDRTVAAW</sequence>
<dbReference type="Proteomes" id="UP001143480">
    <property type="component" value="Unassembled WGS sequence"/>
</dbReference>
<evidence type="ECO:0000313" key="3">
    <source>
        <dbReference type="Proteomes" id="UP001143480"/>
    </source>
</evidence>
<name>A0A9W6KKK3_9ACTN</name>
<dbReference type="AlphaFoldDB" id="A0A9W6KKK3"/>
<organism evidence="2 3">
    <name type="scientific">Dactylosporangium matsuzakiense</name>
    <dbReference type="NCBI Taxonomy" id="53360"/>
    <lineage>
        <taxon>Bacteria</taxon>
        <taxon>Bacillati</taxon>
        <taxon>Actinomycetota</taxon>
        <taxon>Actinomycetes</taxon>
        <taxon>Micromonosporales</taxon>
        <taxon>Micromonosporaceae</taxon>
        <taxon>Dactylosporangium</taxon>
    </lineage>
</organism>
<feature type="region of interest" description="Disordered" evidence="1">
    <location>
        <begin position="104"/>
        <end position="131"/>
    </location>
</feature>
<protein>
    <submittedName>
        <fullName evidence="2">Uncharacterized protein</fullName>
    </submittedName>
</protein>
<evidence type="ECO:0000313" key="2">
    <source>
        <dbReference type="EMBL" id="GLL03736.1"/>
    </source>
</evidence>
<gene>
    <name evidence="2" type="ORF">GCM10017581_054820</name>
</gene>
<feature type="compositionally biased region" description="Basic and acidic residues" evidence="1">
    <location>
        <begin position="104"/>
        <end position="114"/>
    </location>
</feature>
<comment type="caution">
    <text evidence="2">The sequence shown here is derived from an EMBL/GenBank/DDBJ whole genome shotgun (WGS) entry which is preliminary data.</text>
</comment>